<name>A0A016TQ34_9BILA</name>
<gene>
    <name evidence="1" type="primary">Acey_s0084.g1785</name>
    <name evidence="1" type="ORF">Y032_0084g1785</name>
</gene>
<dbReference type="Proteomes" id="UP000024635">
    <property type="component" value="Unassembled WGS sequence"/>
</dbReference>
<evidence type="ECO:0000313" key="1">
    <source>
        <dbReference type="EMBL" id="EYC05119.1"/>
    </source>
</evidence>
<keyword evidence="2" id="KW-1185">Reference proteome</keyword>
<accession>A0A016TQ34</accession>
<reference evidence="2" key="1">
    <citation type="journal article" date="2015" name="Nat. Genet.">
        <title>The genome and transcriptome of the zoonotic hookworm Ancylostoma ceylanicum identify infection-specific gene families.</title>
        <authorList>
            <person name="Schwarz E.M."/>
            <person name="Hu Y."/>
            <person name="Antoshechkin I."/>
            <person name="Miller M.M."/>
            <person name="Sternberg P.W."/>
            <person name="Aroian R.V."/>
        </authorList>
    </citation>
    <scope>NUCLEOTIDE SEQUENCE</scope>
    <source>
        <strain evidence="2">HY135</strain>
    </source>
</reference>
<sequence>MSHVATRDERNSDFRLPKLSIFRPLTNLRQCAQPVGTHDATRGNVCSTGGAQMSAEIAACVPRGAPCQQCKVANVLKSMIEIQKQLAKEMSV</sequence>
<comment type="caution">
    <text evidence="1">The sequence shown here is derived from an EMBL/GenBank/DDBJ whole genome shotgun (WGS) entry which is preliminary data.</text>
</comment>
<protein>
    <submittedName>
        <fullName evidence="1">Uncharacterized protein</fullName>
    </submittedName>
</protein>
<dbReference type="OrthoDB" id="5867923at2759"/>
<evidence type="ECO:0000313" key="2">
    <source>
        <dbReference type="Proteomes" id="UP000024635"/>
    </source>
</evidence>
<organism evidence="1 2">
    <name type="scientific">Ancylostoma ceylanicum</name>
    <dbReference type="NCBI Taxonomy" id="53326"/>
    <lineage>
        <taxon>Eukaryota</taxon>
        <taxon>Metazoa</taxon>
        <taxon>Ecdysozoa</taxon>
        <taxon>Nematoda</taxon>
        <taxon>Chromadorea</taxon>
        <taxon>Rhabditida</taxon>
        <taxon>Rhabditina</taxon>
        <taxon>Rhabditomorpha</taxon>
        <taxon>Strongyloidea</taxon>
        <taxon>Ancylostomatidae</taxon>
        <taxon>Ancylostomatinae</taxon>
        <taxon>Ancylostoma</taxon>
    </lineage>
</organism>
<dbReference type="AlphaFoldDB" id="A0A016TQ34"/>
<dbReference type="EMBL" id="JARK01001420">
    <property type="protein sequence ID" value="EYC05119.1"/>
    <property type="molecule type" value="Genomic_DNA"/>
</dbReference>
<proteinExistence type="predicted"/>